<comment type="caution">
    <text evidence="2">The sequence shown here is derived from an EMBL/GenBank/DDBJ whole genome shotgun (WGS) entry which is preliminary data.</text>
</comment>
<feature type="compositionally biased region" description="Basic residues" evidence="1">
    <location>
        <begin position="102"/>
        <end position="129"/>
    </location>
</feature>
<evidence type="ECO:0000313" key="2">
    <source>
        <dbReference type="EMBL" id="KAG0502701.1"/>
    </source>
</evidence>
<gene>
    <name evidence="2" type="ORF">HPP92_002773</name>
</gene>
<name>A0A835S2E0_VANPL</name>
<proteinExistence type="predicted"/>
<evidence type="ECO:0000313" key="3">
    <source>
        <dbReference type="Proteomes" id="UP000639772"/>
    </source>
</evidence>
<reference evidence="2 3" key="1">
    <citation type="journal article" date="2020" name="Nat. Food">
        <title>A phased Vanilla planifolia genome enables genetic improvement of flavour and production.</title>
        <authorList>
            <person name="Hasing T."/>
            <person name="Tang H."/>
            <person name="Brym M."/>
            <person name="Khazi F."/>
            <person name="Huang T."/>
            <person name="Chambers A.H."/>
        </authorList>
    </citation>
    <scope>NUCLEOTIDE SEQUENCE [LARGE SCALE GENOMIC DNA]</scope>
    <source>
        <tissue evidence="2">Leaf</tissue>
    </source>
</reference>
<feature type="region of interest" description="Disordered" evidence="1">
    <location>
        <begin position="99"/>
        <end position="148"/>
    </location>
</feature>
<dbReference type="EMBL" id="JADCNM010000001">
    <property type="protein sequence ID" value="KAG0502701.1"/>
    <property type="molecule type" value="Genomic_DNA"/>
</dbReference>
<accession>A0A835S2E0</accession>
<dbReference type="AlphaFoldDB" id="A0A835S2E0"/>
<organism evidence="2 3">
    <name type="scientific">Vanilla planifolia</name>
    <name type="common">Vanilla</name>
    <dbReference type="NCBI Taxonomy" id="51239"/>
    <lineage>
        <taxon>Eukaryota</taxon>
        <taxon>Viridiplantae</taxon>
        <taxon>Streptophyta</taxon>
        <taxon>Embryophyta</taxon>
        <taxon>Tracheophyta</taxon>
        <taxon>Spermatophyta</taxon>
        <taxon>Magnoliopsida</taxon>
        <taxon>Liliopsida</taxon>
        <taxon>Asparagales</taxon>
        <taxon>Orchidaceae</taxon>
        <taxon>Vanilloideae</taxon>
        <taxon>Vanilleae</taxon>
        <taxon>Vanilla</taxon>
    </lineage>
</organism>
<protein>
    <submittedName>
        <fullName evidence="2">Uncharacterized protein</fullName>
    </submittedName>
</protein>
<evidence type="ECO:0000256" key="1">
    <source>
        <dbReference type="SAM" id="MobiDB-lite"/>
    </source>
</evidence>
<sequence>MLFAQASSAISNGYLESITVLSLFCSHQSHNELQVPFLRRQEHWHKPLLRKGHLCKTQVKYARPPGVISITLAAAARFGWNADQPTPVAQWTTASYFFPRGSSRRRPPRTCSRGPRRRPGCGRGRRFGRRTLPSRGRRRAWRAGLRSG</sequence>
<dbReference type="Proteomes" id="UP000639772">
    <property type="component" value="Chromosome 1"/>
</dbReference>